<dbReference type="PROSITE" id="PS50144">
    <property type="entry name" value="MATH"/>
    <property type="match status" value="1"/>
</dbReference>
<feature type="region of interest" description="Disordered" evidence="1">
    <location>
        <begin position="1"/>
        <end position="43"/>
    </location>
</feature>
<feature type="compositionally biased region" description="Basic and acidic residues" evidence="1">
    <location>
        <begin position="1"/>
        <end position="16"/>
    </location>
</feature>
<evidence type="ECO:0000259" key="2">
    <source>
        <dbReference type="PROSITE" id="PS50144"/>
    </source>
</evidence>
<sequence length="96" mass="11016">MNRRDRYGGEHQDRRGAGPPRPARGDGPDRDRGFGDRRGYREADVRGGAETMQWEVYNFEDLKRANVGHDEFEAMRSSWNIVADAFPDDVWQTSAT</sequence>
<reference evidence="4" key="1">
    <citation type="journal article" date="2018" name="Nat. Microbiol.">
        <title>Leveraging single-cell genomics to expand the fungal tree of life.</title>
        <authorList>
            <person name="Ahrendt S.R."/>
            <person name="Quandt C.A."/>
            <person name="Ciobanu D."/>
            <person name="Clum A."/>
            <person name="Salamov A."/>
            <person name="Andreopoulos B."/>
            <person name="Cheng J.F."/>
            <person name="Woyke T."/>
            <person name="Pelin A."/>
            <person name="Henrissat B."/>
            <person name="Reynolds N.K."/>
            <person name="Benny G.L."/>
            <person name="Smith M.E."/>
            <person name="James T.Y."/>
            <person name="Grigoriev I.V."/>
        </authorList>
    </citation>
    <scope>NUCLEOTIDE SEQUENCE [LARGE SCALE GENOMIC DNA]</scope>
    <source>
        <strain evidence="4">RSA 1356</strain>
    </source>
</reference>
<name>A0A4P9XKT0_9FUNG</name>
<dbReference type="Proteomes" id="UP000271241">
    <property type="component" value="Unassembled WGS sequence"/>
</dbReference>
<accession>A0A4P9XKT0</accession>
<protein>
    <recommendedName>
        <fullName evidence="2">MATH domain-containing protein</fullName>
    </recommendedName>
</protein>
<dbReference type="InterPro" id="IPR002083">
    <property type="entry name" value="MATH/TRAF_dom"/>
</dbReference>
<keyword evidence="4" id="KW-1185">Reference proteome</keyword>
<evidence type="ECO:0000313" key="4">
    <source>
        <dbReference type="Proteomes" id="UP000271241"/>
    </source>
</evidence>
<evidence type="ECO:0000313" key="3">
    <source>
        <dbReference type="EMBL" id="RKP06424.1"/>
    </source>
</evidence>
<evidence type="ECO:0000256" key="1">
    <source>
        <dbReference type="SAM" id="MobiDB-lite"/>
    </source>
</evidence>
<proteinExistence type="predicted"/>
<feature type="domain" description="MATH" evidence="2">
    <location>
        <begin position="49"/>
        <end position="96"/>
    </location>
</feature>
<feature type="compositionally biased region" description="Basic and acidic residues" evidence="1">
    <location>
        <begin position="23"/>
        <end position="43"/>
    </location>
</feature>
<gene>
    <name evidence="3" type="ORF">THASP1DRAFT_31756</name>
</gene>
<organism evidence="3 4">
    <name type="scientific">Thamnocephalis sphaerospora</name>
    <dbReference type="NCBI Taxonomy" id="78915"/>
    <lineage>
        <taxon>Eukaryota</taxon>
        <taxon>Fungi</taxon>
        <taxon>Fungi incertae sedis</taxon>
        <taxon>Zoopagomycota</taxon>
        <taxon>Zoopagomycotina</taxon>
        <taxon>Zoopagomycetes</taxon>
        <taxon>Zoopagales</taxon>
        <taxon>Sigmoideomycetaceae</taxon>
        <taxon>Thamnocephalis</taxon>
    </lineage>
</organism>
<dbReference type="EMBL" id="KZ992885">
    <property type="protein sequence ID" value="RKP06424.1"/>
    <property type="molecule type" value="Genomic_DNA"/>
</dbReference>
<dbReference type="AlphaFoldDB" id="A0A4P9XKT0"/>